<dbReference type="Proteomes" id="UP000593566">
    <property type="component" value="Unassembled WGS sequence"/>
</dbReference>
<dbReference type="AlphaFoldDB" id="A0A8H6CKJ9"/>
<sequence length="195" mass="21411">METWVESVFWSEPPQPRNAPETRQTSGRSRAIDIFLTRNPPAPARISYSESGKLATAPELADTINKPLLDSTVNVENAPTSRILADNEQPAIPVSKISGEPAADKSNIDSYENNWTIARSLLCREYVKDVPPEASGICYEDPDLMKFELFLNAAAKRNDLSFISMGLSTCDGELLASKGVALPDVRLYFTADFGL</sequence>
<dbReference type="RefSeq" id="XP_037154120.1">
    <property type="nucleotide sequence ID" value="XM_037301303.1"/>
</dbReference>
<organism evidence="2 3">
    <name type="scientific">Letharia lupina</name>
    <dbReference type="NCBI Taxonomy" id="560253"/>
    <lineage>
        <taxon>Eukaryota</taxon>
        <taxon>Fungi</taxon>
        <taxon>Dikarya</taxon>
        <taxon>Ascomycota</taxon>
        <taxon>Pezizomycotina</taxon>
        <taxon>Lecanoromycetes</taxon>
        <taxon>OSLEUM clade</taxon>
        <taxon>Lecanoromycetidae</taxon>
        <taxon>Lecanorales</taxon>
        <taxon>Lecanorineae</taxon>
        <taxon>Parmeliaceae</taxon>
        <taxon>Letharia</taxon>
    </lineage>
</organism>
<keyword evidence="3" id="KW-1185">Reference proteome</keyword>
<accession>A0A8H6CKJ9</accession>
<name>A0A8H6CKJ9_9LECA</name>
<reference evidence="2 3" key="1">
    <citation type="journal article" date="2020" name="Genomics">
        <title>Complete, high-quality genomes from long-read metagenomic sequencing of two wolf lichen thalli reveals enigmatic genome architecture.</title>
        <authorList>
            <person name="McKenzie S.K."/>
            <person name="Walston R.F."/>
            <person name="Allen J.L."/>
        </authorList>
    </citation>
    <scope>NUCLEOTIDE SEQUENCE [LARGE SCALE GENOMIC DNA]</scope>
    <source>
        <strain evidence="2">WasteWater1</strain>
    </source>
</reference>
<feature type="region of interest" description="Disordered" evidence="1">
    <location>
        <begin position="9"/>
        <end position="28"/>
    </location>
</feature>
<dbReference type="EMBL" id="JACCJB010000008">
    <property type="protein sequence ID" value="KAF6225253.1"/>
    <property type="molecule type" value="Genomic_DNA"/>
</dbReference>
<evidence type="ECO:0000256" key="1">
    <source>
        <dbReference type="SAM" id="MobiDB-lite"/>
    </source>
</evidence>
<dbReference type="GeneID" id="59338841"/>
<protein>
    <submittedName>
        <fullName evidence="2">Uncharacterized protein</fullName>
    </submittedName>
</protein>
<evidence type="ECO:0000313" key="2">
    <source>
        <dbReference type="EMBL" id="KAF6225253.1"/>
    </source>
</evidence>
<comment type="caution">
    <text evidence="2">The sequence shown here is derived from an EMBL/GenBank/DDBJ whole genome shotgun (WGS) entry which is preliminary data.</text>
</comment>
<evidence type="ECO:0000313" key="3">
    <source>
        <dbReference type="Proteomes" id="UP000593566"/>
    </source>
</evidence>
<gene>
    <name evidence="2" type="ORF">HO133_010450</name>
</gene>
<proteinExistence type="predicted"/>